<dbReference type="Pfam" id="PF13565">
    <property type="entry name" value="HTH_32"/>
    <property type="match status" value="1"/>
</dbReference>
<proteinExistence type="predicted"/>
<name>A0ABM8QJP1_9BACT</name>
<evidence type="ECO:0000259" key="1">
    <source>
        <dbReference type="PROSITE" id="PS50994"/>
    </source>
</evidence>
<dbReference type="PANTHER" id="PTHR35004">
    <property type="entry name" value="TRANSPOSASE RV3428C-RELATED"/>
    <property type="match status" value="1"/>
</dbReference>
<dbReference type="InterPro" id="IPR036397">
    <property type="entry name" value="RNaseH_sf"/>
</dbReference>
<dbReference type="EMBL" id="CAJNBJ010000001">
    <property type="protein sequence ID" value="CAE6700915.1"/>
    <property type="molecule type" value="Genomic_DNA"/>
</dbReference>
<organism evidence="2 3">
    <name type="scientific">Nitrospira defluvii</name>
    <dbReference type="NCBI Taxonomy" id="330214"/>
    <lineage>
        <taxon>Bacteria</taxon>
        <taxon>Pseudomonadati</taxon>
        <taxon>Nitrospirota</taxon>
        <taxon>Nitrospiria</taxon>
        <taxon>Nitrospirales</taxon>
        <taxon>Nitrospiraceae</taxon>
        <taxon>Nitrospira</taxon>
    </lineage>
</organism>
<dbReference type="Proteomes" id="UP000675880">
    <property type="component" value="Unassembled WGS sequence"/>
</dbReference>
<gene>
    <name evidence="2" type="ORF">NSPZN2_10731</name>
</gene>
<protein>
    <submittedName>
        <fullName evidence="2">Integrase catalytic domain-containing protein</fullName>
    </submittedName>
</protein>
<dbReference type="RefSeq" id="WP_213040580.1">
    <property type="nucleotide sequence ID" value="NZ_CAJNBJ010000001.1"/>
</dbReference>
<dbReference type="InterPro" id="IPR012337">
    <property type="entry name" value="RNaseH-like_sf"/>
</dbReference>
<reference evidence="2 3" key="1">
    <citation type="submission" date="2021-02" db="EMBL/GenBank/DDBJ databases">
        <authorList>
            <person name="Han P."/>
        </authorList>
    </citation>
    <scope>NUCLEOTIDE SEQUENCE [LARGE SCALE GENOMIC DNA]</scope>
    <source>
        <strain evidence="2">Candidatus Nitrospira sp. ZN2</strain>
    </source>
</reference>
<dbReference type="PANTHER" id="PTHR35004:SF7">
    <property type="entry name" value="INTEGRASE PROTEIN"/>
    <property type="match status" value="1"/>
</dbReference>
<evidence type="ECO:0000313" key="2">
    <source>
        <dbReference type="EMBL" id="CAE6700915.1"/>
    </source>
</evidence>
<keyword evidence="3" id="KW-1185">Reference proteome</keyword>
<comment type="caution">
    <text evidence="2">The sequence shown here is derived from an EMBL/GenBank/DDBJ whole genome shotgun (WGS) entry which is preliminary data.</text>
</comment>
<dbReference type="InterPro" id="IPR001584">
    <property type="entry name" value="Integrase_cat-core"/>
</dbReference>
<dbReference type="PROSITE" id="PS50994">
    <property type="entry name" value="INTEGRASE"/>
    <property type="match status" value="1"/>
</dbReference>
<sequence>MRLITTKELRTLSIATRHHHLINSRLAILRYADEYGFKGAARRFGLDRKTVRTWHRRWVASGPAGLVPRHPRTRRRRISDEAVQLIEHARRELQFGAMRTRFWLDRVHHIRVAAATIRRVCRDLGYPPIRRTGPRRPRQPILFSKEHPGECVQIDVKEVKVAGQKCFQYTALDDCTRYRVLRLYPRKYHGTSLDFLATVRHILPFPIRKVQVDNGTEFPLAFALAVQEAGIRLRHIKPRRPEQNGKVERSHRIDEEEFWSRATFEEFTSAAQALRAWEHRYNYDRFSMALQGLTPAEKLATFLSPLTPSSPNTPCTHSGAGA</sequence>
<dbReference type="Pfam" id="PF13683">
    <property type="entry name" value="rve_3"/>
    <property type="match status" value="1"/>
</dbReference>
<dbReference type="InterPro" id="IPR009057">
    <property type="entry name" value="Homeodomain-like_sf"/>
</dbReference>
<feature type="domain" description="Integrase catalytic" evidence="1">
    <location>
        <begin position="144"/>
        <end position="303"/>
    </location>
</feature>
<dbReference type="SUPFAM" id="SSF53098">
    <property type="entry name" value="Ribonuclease H-like"/>
    <property type="match status" value="1"/>
</dbReference>
<dbReference type="SUPFAM" id="SSF46689">
    <property type="entry name" value="Homeodomain-like"/>
    <property type="match status" value="1"/>
</dbReference>
<dbReference type="Gene3D" id="3.30.420.10">
    <property type="entry name" value="Ribonuclease H-like superfamily/Ribonuclease H"/>
    <property type="match status" value="1"/>
</dbReference>
<accession>A0ABM8QJP1</accession>
<evidence type="ECO:0000313" key="3">
    <source>
        <dbReference type="Proteomes" id="UP000675880"/>
    </source>
</evidence>